<gene>
    <name evidence="2" type="ORF">ACAOBT_LOCUS24386</name>
</gene>
<evidence type="ECO:0000313" key="2">
    <source>
        <dbReference type="EMBL" id="CAH1998442.1"/>
    </source>
</evidence>
<dbReference type="EMBL" id="CAKOFQ010007330">
    <property type="protein sequence ID" value="CAH1998442.1"/>
    <property type="molecule type" value="Genomic_DNA"/>
</dbReference>
<accession>A0A9P0PTL7</accession>
<organism evidence="2 3">
    <name type="scientific">Acanthoscelides obtectus</name>
    <name type="common">Bean weevil</name>
    <name type="synonym">Bruchus obtectus</name>
    <dbReference type="NCBI Taxonomy" id="200917"/>
    <lineage>
        <taxon>Eukaryota</taxon>
        <taxon>Metazoa</taxon>
        <taxon>Ecdysozoa</taxon>
        <taxon>Arthropoda</taxon>
        <taxon>Hexapoda</taxon>
        <taxon>Insecta</taxon>
        <taxon>Pterygota</taxon>
        <taxon>Neoptera</taxon>
        <taxon>Endopterygota</taxon>
        <taxon>Coleoptera</taxon>
        <taxon>Polyphaga</taxon>
        <taxon>Cucujiformia</taxon>
        <taxon>Chrysomeloidea</taxon>
        <taxon>Chrysomelidae</taxon>
        <taxon>Bruchinae</taxon>
        <taxon>Bruchini</taxon>
        <taxon>Acanthoscelides</taxon>
    </lineage>
</organism>
<dbReference type="OrthoDB" id="6778796at2759"/>
<proteinExistence type="predicted"/>
<evidence type="ECO:0000313" key="3">
    <source>
        <dbReference type="Proteomes" id="UP001152888"/>
    </source>
</evidence>
<dbReference type="AlphaFoldDB" id="A0A9P0PTL7"/>
<reference evidence="2" key="1">
    <citation type="submission" date="2022-03" db="EMBL/GenBank/DDBJ databases">
        <authorList>
            <person name="Sayadi A."/>
        </authorList>
    </citation>
    <scope>NUCLEOTIDE SEQUENCE</scope>
</reference>
<evidence type="ECO:0000256" key="1">
    <source>
        <dbReference type="SAM" id="MobiDB-lite"/>
    </source>
</evidence>
<name>A0A9P0PTL7_ACAOB</name>
<comment type="caution">
    <text evidence="2">The sequence shown here is derived from an EMBL/GenBank/DDBJ whole genome shotgun (WGS) entry which is preliminary data.</text>
</comment>
<feature type="region of interest" description="Disordered" evidence="1">
    <location>
        <begin position="1"/>
        <end position="27"/>
    </location>
</feature>
<protein>
    <submittedName>
        <fullName evidence="2">Uncharacterized protein</fullName>
    </submittedName>
</protein>
<keyword evidence="3" id="KW-1185">Reference proteome</keyword>
<dbReference type="Proteomes" id="UP001152888">
    <property type="component" value="Unassembled WGS sequence"/>
</dbReference>
<dbReference type="Gene3D" id="1.10.10.60">
    <property type="entry name" value="Homeodomain-like"/>
    <property type="match status" value="1"/>
</dbReference>
<sequence length="131" mass="14796">MKGAGVILPKDSSNPSSCSKKGPKTVRSDGCNLCEVCGGKERRVVTSIEQNLSVPRYNSNLYRKNNRAVSEKRIKMPTEYKRKGSVCREEWSEQDLQQAVEAVQEGRVGVREAVRYFAIHNTSTMLEKWQS</sequence>